<dbReference type="GO" id="GO:0003842">
    <property type="term" value="F:L-glutamate gamma-semialdehyde dehydrogenase activity"/>
    <property type="evidence" value="ECO:0007669"/>
    <property type="project" value="UniProtKB-UniRule"/>
</dbReference>
<dbReference type="FunFam" id="3.40.309.10:FF:000005">
    <property type="entry name" value="1-pyrroline-5-carboxylate dehydrogenase 1"/>
    <property type="match status" value="1"/>
</dbReference>
<dbReference type="InterPro" id="IPR016162">
    <property type="entry name" value="Ald_DH_N"/>
</dbReference>
<dbReference type="PROSITE" id="PS00070">
    <property type="entry name" value="ALDEHYDE_DEHYDR_CYS"/>
    <property type="match status" value="1"/>
</dbReference>
<dbReference type="Proteomes" id="UP000001929">
    <property type="component" value="Chromosome"/>
</dbReference>
<evidence type="ECO:0000313" key="11">
    <source>
        <dbReference type="Proteomes" id="UP000001929"/>
    </source>
</evidence>
<dbReference type="Pfam" id="PF00171">
    <property type="entry name" value="Aldedh"/>
    <property type="match status" value="1"/>
</dbReference>
<dbReference type="InterPro" id="IPR002872">
    <property type="entry name" value="Proline_DH_dom"/>
</dbReference>
<accession>Q2RWN5</accession>
<dbReference type="GO" id="GO:0010133">
    <property type="term" value="P:L-proline catabolic process to L-glutamate"/>
    <property type="evidence" value="ECO:0007669"/>
    <property type="project" value="UniProtKB-UniRule"/>
</dbReference>
<keyword evidence="2 5" id="KW-0560">Oxidoreductase</keyword>
<dbReference type="eggNOG" id="COG4230">
    <property type="taxonomic scope" value="Bacteria"/>
</dbReference>
<dbReference type="NCBIfam" id="TIGR01238">
    <property type="entry name" value="D1pyr5carbox3"/>
    <property type="match status" value="1"/>
</dbReference>
<dbReference type="Gene3D" id="3.40.309.10">
    <property type="entry name" value="Aldehyde Dehydrogenase, Chain A, domain 2"/>
    <property type="match status" value="1"/>
</dbReference>
<keyword evidence="5" id="KW-0274">FAD</keyword>
<dbReference type="EC" id="1.2.1.88" evidence="5"/>
<dbReference type="Gene3D" id="3.20.20.220">
    <property type="match status" value="1"/>
</dbReference>
<comment type="pathway">
    <text evidence="5">Amino-acid degradation; L-proline degradation into L-glutamate; L-glutamate from L-proline: step 1/2.</text>
</comment>
<feature type="active site" evidence="6">
    <location>
        <position position="779"/>
    </location>
</feature>
<comment type="function">
    <text evidence="5">Oxidizes proline to glutamate for use as a carbon and nitrogen source.</text>
</comment>
<feature type="domain" description="Aldehyde dehydrogenase" evidence="7">
    <location>
        <begin position="561"/>
        <end position="1001"/>
    </location>
</feature>
<dbReference type="InterPro" id="IPR025703">
    <property type="entry name" value="Bifunct_PutA"/>
</dbReference>
<feature type="domain" description="Proline dehydrogenase" evidence="8">
    <location>
        <begin position="188"/>
        <end position="474"/>
    </location>
</feature>
<dbReference type="InterPro" id="IPR005933">
    <property type="entry name" value="PutA_C"/>
</dbReference>
<evidence type="ECO:0000256" key="5">
    <source>
        <dbReference type="PIRNR" id="PIRNR000197"/>
    </source>
</evidence>
<comment type="cofactor">
    <cofactor evidence="5">
        <name>FAD</name>
        <dbReference type="ChEBI" id="CHEBI:57692"/>
    </cofactor>
</comment>
<evidence type="ECO:0000256" key="6">
    <source>
        <dbReference type="PIRSR" id="PIRSR000197-1"/>
    </source>
</evidence>
<evidence type="ECO:0000256" key="1">
    <source>
        <dbReference type="ARBA" id="ARBA00004786"/>
    </source>
</evidence>
<organism evidence="10 11">
    <name type="scientific">Rhodospirillum rubrum (strain ATCC 11170 / ATH 1.1.1 / DSM 467 / LMG 4362 / NCIMB 8255 / S1)</name>
    <dbReference type="NCBI Taxonomy" id="269796"/>
    <lineage>
        <taxon>Bacteria</taxon>
        <taxon>Pseudomonadati</taxon>
        <taxon>Pseudomonadota</taxon>
        <taxon>Alphaproteobacteria</taxon>
        <taxon>Rhodospirillales</taxon>
        <taxon>Rhodospirillaceae</taxon>
        <taxon>Rhodospirillum</taxon>
    </lineage>
</organism>
<dbReference type="PATRIC" id="fig|269796.9.peg.712"/>
<dbReference type="InterPro" id="IPR024082">
    <property type="entry name" value="PRODH_PutA_dom_II"/>
</dbReference>
<comment type="similarity">
    <text evidence="5">In the N-terminal section; belongs to the proline dehydrogenase family.</text>
</comment>
<dbReference type="PIRSF" id="PIRSF000197">
    <property type="entry name" value="Bifunct_PutA"/>
    <property type="match status" value="1"/>
</dbReference>
<dbReference type="KEGG" id="rru:Rru_A0656"/>
<evidence type="ECO:0000313" key="10">
    <source>
        <dbReference type="EMBL" id="ABC21460.1"/>
    </source>
</evidence>
<dbReference type="PhylomeDB" id="Q2RWN5"/>
<dbReference type="PANTHER" id="PTHR42862">
    <property type="entry name" value="DELTA-1-PYRROLINE-5-CARBOXYLATE DEHYDROGENASE 1, ISOFORM A-RELATED"/>
    <property type="match status" value="1"/>
</dbReference>
<dbReference type="GO" id="GO:0003700">
    <property type="term" value="F:DNA-binding transcription factor activity"/>
    <property type="evidence" value="ECO:0007669"/>
    <property type="project" value="InterPro"/>
</dbReference>
<name>Q2RWN5_RHORT</name>
<dbReference type="SUPFAM" id="SSF51730">
    <property type="entry name" value="FAD-linked oxidoreductase"/>
    <property type="match status" value="1"/>
</dbReference>
<dbReference type="EnsemblBacteria" id="ABC21460">
    <property type="protein sequence ID" value="ABC21460"/>
    <property type="gene ID" value="Rru_A0656"/>
</dbReference>
<dbReference type="InterPro" id="IPR016161">
    <property type="entry name" value="Ald_DH/histidinol_DH"/>
</dbReference>
<keyword evidence="11" id="KW-1185">Reference proteome</keyword>
<dbReference type="SUPFAM" id="SSF53720">
    <property type="entry name" value="ALDH-like"/>
    <property type="match status" value="2"/>
</dbReference>
<dbReference type="SMR" id="Q2RWN5"/>
<dbReference type="SUPFAM" id="SSF81935">
    <property type="entry name" value="N-terminal domain of bifunctional PutA protein"/>
    <property type="match status" value="1"/>
</dbReference>
<keyword evidence="5" id="KW-0238">DNA-binding</keyword>
<gene>
    <name evidence="10" type="ordered locus">Rru_A0656</name>
</gene>
<protein>
    <recommendedName>
        <fullName evidence="5">Bifunctional protein PutA</fullName>
    </recommendedName>
    <domain>
        <recommendedName>
            <fullName evidence="5">Proline dehydrogenase</fullName>
            <ecNumber evidence="5">1.5.5.2</ecNumber>
        </recommendedName>
        <alternativeName>
            <fullName evidence="5">Proline oxidase</fullName>
        </alternativeName>
    </domain>
    <domain>
        <recommendedName>
            <fullName evidence="5">Delta-1-pyrroline-5-carboxylate dehydrogenase</fullName>
            <shortName evidence="5">P5C dehydrogenase</shortName>
            <ecNumber evidence="5">1.2.1.88</ecNumber>
        </recommendedName>
        <alternativeName>
            <fullName evidence="5">L-glutamate gamma-semialdehyde dehydrogenase</fullName>
        </alternativeName>
    </domain>
</protein>
<dbReference type="PANTHER" id="PTHR42862:SF1">
    <property type="entry name" value="DELTA-1-PYRROLINE-5-CARBOXYLATE DEHYDROGENASE 2, ISOFORM A-RELATED"/>
    <property type="match status" value="1"/>
</dbReference>
<evidence type="ECO:0000259" key="8">
    <source>
        <dbReference type="Pfam" id="PF01619"/>
    </source>
</evidence>
<evidence type="ECO:0000256" key="2">
    <source>
        <dbReference type="ARBA" id="ARBA00023002"/>
    </source>
</evidence>
<dbReference type="InterPro" id="IPR016160">
    <property type="entry name" value="Ald_DH_CS_CYS"/>
</dbReference>
<dbReference type="InterPro" id="IPR016163">
    <property type="entry name" value="Ald_DH_C"/>
</dbReference>
<keyword evidence="5" id="KW-0804">Transcription</keyword>
<dbReference type="HOGENOM" id="CLU_005682_1_0_5"/>
<dbReference type="UniPathway" id="UPA00261">
    <property type="reaction ID" value="UER00373"/>
</dbReference>
<dbReference type="RefSeq" id="WP_011388414.1">
    <property type="nucleotide sequence ID" value="NC_007643.1"/>
</dbReference>
<keyword evidence="5" id="KW-0678">Repressor</keyword>
<keyword evidence="3 5" id="KW-0520">NAD</keyword>
<feature type="active site" evidence="6">
    <location>
        <position position="813"/>
    </location>
</feature>
<dbReference type="GO" id="GO:0003677">
    <property type="term" value="F:DNA binding"/>
    <property type="evidence" value="ECO:0007669"/>
    <property type="project" value="UniProtKB-KW"/>
</dbReference>
<comment type="catalytic activity">
    <reaction evidence="5">
        <text>L-proline + a quinone = (S)-1-pyrroline-5-carboxylate + a quinol + H(+)</text>
        <dbReference type="Rhea" id="RHEA:23784"/>
        <dbReference type="ChEBI" id="CHEBI:15378"/>
        <dbReference type="ChEBI" id="CHEBI:17388"/>
        <dbReference type="ChEBI" id="CHEBI:24646"/>
        <dbReference type="ChEBI" id="CHEBI:60039"/>
        <dbReference type="ChEBI" id="CHEBI:132124"/>
        <dbReference type="EC" id="1.5.5.2"/>
    </reaction>
</comment>
<evidence type="ECO:0000256" key="3">
    <source>
        <dbReference type="ARBA" id="ARBA00023027"/>
    </source>
</evidence>
<dbReference type="AlphaFoldDB" id="Q2RWN5"/>
<keyword evidence="5" id="KW-0642">Proline metabolism</keyword>
<dbReference type="STRING" id="269796.Rru_A0656"/>
<comment type="similarity">
    <text evidence="5">In the C-terminal section; belongs to the aldehyde dehydrogenase family.</text>
</comment>
<feature type="domain" description="Proline dehydrogenase PutA" evidence="9">
    <location>
        <begin position="59"/>
        <end position="172"/>
    </location>
</feature>
<keyword evidence="5" id="KW-0805">Transcription regulation</keyword>
<dbReference type="eggNOG" id="COG0506">
    <property type="taxonomic scope" value="Bacteria"/>
</dbReference>
<dbReference type="Gene3D" id="3.40.605.10">
    <property type="entry name" value="Aldehyde Dehydrogenase, Chain A, domain 1"/>
    <property type="match status" value="2"/>
</dbReference>
<comment type="pathway">
    <text evidence="1 5">Amino-acid degradation; L-proline degradation into L-glutamate; L-glutamate from L-proline: step 2/2.</text>
</comment>
<evidence type="ECO:0000259" key="7">
    <source>
        <dbReference type="Pfam" id="PF00171"/>
    </source>
</evidence>
<dbReference type="Gene3D" id="1.20.5.460">
    <property type="entry name" value="Single helix bin"/>
    <property type="match status" value="1"/>
</dbReference>
<dbReference type="Pfam" id="PF14850">
    <property type="entry name" value="Pro_dh-DNA_bdg"/>
    <property type="match status" value="1"/>
</dbReference>
<proteinExistence type="inferred from homology"/>
<evidence type="ECO:0000256" key="4">
    <source>
        <dbReference type="ARBA" id="ARBA00048142"/>
    </source>
</evidence>
<comment type="catalytic activity">
    <reaction evidence="4 5">
        <text>L-glutamate 5-semialdehyde + NAD(+) + H2O = L-glutamate + NADH + 2 H(+)</text>
        <dbReference type="Rhea" id="RHEA:30235"/>
        <dbReference type="ChEBI" id="CHEBI:15377"/>
        <dbReference type="ChEBI" id="CHEBI:15378"/>
        <dbReference type="ChEBI" id="CHEBI:29985"/>
        <dbReference type="ChEBI" id="CHEBI:57540"/>
        <dbReference type="ChEBI" id="CHEBI:57945"/>
        <dbReference type="ChEBI" id="CHEBI:58066"/>
        <dbReference type="EC" id="1.2.1.88"/>
    </reaction>
</comment>
<dbReference type="EMBL" id="CP000230">
    <property type="protein sequence ID" value="ABC21460.1"/>
    <property type="molecule type" value="Genomic_DNA"/>
</dbReference>
<dbReference type="Pfam" id="PF01619">
    <property type="entry name" value="Pro_dh"/>
    <property type="match status" value="1"/>
</dbReference>
<sequence>MSDLASLRLSLRREPLRDEAAVVADRLAALPLDADRRQAVSEAGRALVERMRASGEVTMMDNMLAEYGLSTDEGVALMCLAEAYLRVPDAPTLDALIKDKIGGRDWAEHAGESGSMLVNASTWGLMFTGRLYGESWAEDTLLGSVRKMVRRVGEPVVRTAVAQCMKIMGAQFVLGRTIDEAWRNGGPLIEKGYTYSFDMLGEAARTAADATHYFKAYANAIAAVGARATQADVHANSGISVKLSALHPRYEEVNRARVMAELVPRLSALAEMAAAVNVGMTVDAEEADRLDLSLSVMEAVLRNPNLAGWGGFGIVVQAYLKSTLPTIDWIIALARDLDRQLAVRLVKGAYWDAEIKTAQSLALPAYPVFTRKASTDVSYMASAARLLGAQDHIYPMFAGHNAHTASAVLEMAGPDAVFEFQRLHGMGETLHELLRRDHGHRCRIYAPVGVHKDLLAYLVRRLLENGANSSFVNQALDKDVPAAELTRDPATVVAQASSVAHAGIPLPPALFGAERANSKGWNLNNPLMAAELDERLTPFRAARWSAAPMIGATPPRSGGEAVTNPADRDETVGFVVSATANDVTVALETTTRAFPNWRDRAPAERAALLDRIAALYEEHAPELIALLSREAGKTRWDGILEVREAVDFCRYYAARSRADLAGSGRKGRGVFVCISPWNFPLAIFTGQIAAALVSGNTVIAKPAEQTPLIAARAVALMREAGVPPEVLALLPGEGASVGAALTASPLVAGVCFTGSTETAIAIDRAQASAGTGGAPLIAETGGLNAMIVDSTALPEHAVRDIVAGAFQSAGQRCSALRALFVQEDIADHLLTMLAGAVQELVVGNPWEAVTDVGPVIDAEAKAVITRHCEALTAAGRRLFVHDKAKAAKGGGFVAPVAFSLDRFEDLKSEIFGPVLHVIRFRNTEIDAVVDSINAAGYGLTLGIHSRVDAQVERICSRARVGNIYVNRNQIGAVVGVQPFGGEGLSGTGPKAGGPGYLERFTIAAPVALPEVALPASHGEDAAAENALDAARWAASVQPAWDGRSDRLAILEAALRALPEAARPTASAVLDLAKPLVAPPLDLVGVTGESNRLALHGRGVVLCLGGGERPATALLAQALLGLAAGNAVLLAGDPGAGVIAALRKALAEAGLSAGLVQSIVASDLPGLLREMPRLALVAHEGGVGGEGLRVALAARSGARVPLVALVDGVGRYVSERVVSIDTTASGGNASLLMLDEG</sequence>
<dbReference type="InterPro" id="IPR050485">
    <property type="entry name" value="Proline_metab_enzyme"/>
</dbReference>
<dbReference type="EC" id="1.5.5.2" evidence="5"/>
<keyword evidence="5" id="KW-0285">Flavoprotein</keyword>
<dbReference type="InterPro" id="IPR024089">
    <property type="entry name" value="PRODH_PutA_dom_I/II"/>
</dbReference>
<reference evidence="10 11" key="1">
    <citation type="journal article" date="2011" name="Stand. Genomic Sci.">
        <title>Complete genome sequence of Rhodospirillum rubrum type strain (S1).</title>
        <authorList>
            <person name="Munk A.C."/>
            <person name="Copeland A."/>
            <person name="Lucas S."/>
            <person name="Lapidus A."/>
            <person name="Del Rio T.G."/>
            <person name="Barry K."/>
            <person name="Detter J.C."/>
            <person name="Hammon N."/>
            <person name="Israni S."/>
            <person name="Pitluck S."/>
            <person name="Brettin T."/>
            <person name="Bruce D."/>
            <person name="Han C."/>
            <person name="Tapia R."/>
            <person name="Gilna P."/>
            <person name="Schmutz J."/>
            <person name="Larimer F."/>
            <person name="Land M."/>
            <person name="Kyrpides N.C."/>
            <person name="Mavromatis K."/>
            <person name="Richardson P."/>
            <person name="Rohde M."/>
            <person name="Goker M."/>
            <person name="Klenk H.P."/>
            <person name="Zhang Y."/>
            <person name="Roberts G.P."/>
            <person name="Reslewic S."/>
            <person name="Schwartz D.C."/>
        </authorList>
    </citation>
    <scope>NUCLEOTIDE SEQUENCE [LARGE SCALE GENOMIC DNA]</scope>
    <source>
        <strain evidence="11">ATCC 11170 / ATH 1.1.1 / DSM 467 / LMG 4362 / NCIMB 8255 / S1</strain>
    </source>
</reference>
<dbReference type="CDD" id="cd07125">
    <property type="entry name" value="ALDH_PutA-P5CDH"/>
    <property type="match status" value="1"/>
</dbReference>
<dbReference type="GO" id="GO:0004657">
    <property type="term" value="F:proline dehydrogenase activity"/>
    <property type="evidence" value="ECO:0007669"/>
    <property type="project" value="UniProtKB-UniRule"/>
</dbReference>
<dbReference type="GO" id="GO:0009898">
    <property type="term" value="C:cytoplasmic side of plasma membrane"/>
    <property type="evidence" value="ECO:0007669"/>
    <property type="project" value="TreeGrafter"/>
</dbReference>
<dbReference type="InterPro" id="IPR029041">
    <property type="entry name" value="FAD-linked_oxidoreductase-like"/>
</dbReference>
<dbReference type="NCBIfam" id="NF008869">
    <property type="entry name" value="PRK11904.1"/>
    <property type="match status" value="1"/>
</dbReference>
<dbReference type="InterPro" id="IPR015590">
    <property type="entry name" value="Aldehyde_DH_dom"/>
</dbReference>
<evidence type="ECO:0000259" key="9">
    <source>
        <dbReference type="Pfam" id="PF14850"/>
    </source>
</evidence>